<accession>A0ABQ4XTV9</accession>
<gene>
    <name evidence="3" type="ORF">Tco_0682713</name>
</gene>
<dbReference type="InterPro" id="IPR025724">
    <property type="entry name" value="GAG-pre-integrase_dom"/>
</dbReference>
<dbReference type="InterPro" id="IPR039537">
    <property type="entry name" value="Retrotran_Ty1/copia-like"/>
</dbReference>
<dbReference type="Gene3D" id="3.30.420.10">
    <property type="entry name" value="Ribonuclease H-like superfamily/Ribonuclease H"/>
    <property type="match status" value="1"/>
</dbReference>
<feature type="coiled-coil region" evidence="1">
    <location>
        <begin position="81"/>
        <end position="108"/>
    </location>
</feature>
<keyword evidence="4" id="KW-1185">Reference proteome</keyword>
<keyword evidence="1" id="KW-0175">Coiled coil</keyword>
<dbReference type="Proteomes" id="UP001151760">
    <property type="component" value="Unassembled WGS sequence"/>
</dbReference>
<name>A0ABQ4XTV9_9ASTR</name>
<evidence type="ECO:0000313" key="4">
    <source>
        <dbReference type="Proteomes" id="UP001151760"/>
    </source>
</evidence>
<protein>
    <submittedName>
        <fullName evidence="3">Retrovirus-related pol polyprotein from transposon TNT 1-94</fullName>
    </submittedName>
</protein>
<reference evidence="3" key="2">
    <citation type="submission" date="2022-01" db="EMBL/GenBank/DDBJ databases">
        <authorList>
            <person name="Yamashiro T."/>
            <person name="Shiraishi A."/>
            <person name="Satake H."/>
            <person name="Nakayama K."/>
        </authorList>
    </citation>
    <scope>NUCLEOTIDE SEQUENCE</scope>
</reference>
<dbReference type="InterPro" id="IPR036397">
    <property type="entry name" value="RNaseH_sf"/>
</dbReference>
<dbReference type="EMBL" id="BQNB010009769">
    <property type="protein sequence ID" value="GJS68148.1"/>
    <property type="molecule type" value="Genomic_DNA"/>
</dbReference>
<evidence type="ECO:0000259" key="2">
    <source>
        <dbReference type="Pfam" id="PF13976"/>
    </source>
</evidence>
<dbReference type="PANTHER" id="PTHR42648">
    <property type="entry name" value="TRANSPOSASE, PUTATIVE-RELATED"/>
    <property type="match status" value="1"/>
</dbReference>
<evidence type="ECO:0000256" key="1">
    <source>
        <dbReference type="SAM" id="Coils"/>
    </source>
</evidence>
<dbReference type="PANTHER" id="PTHR42648:SF18">
    <property type="entry name" value="RETROTRANSPOSON, UNCLASSIFIED-LIKE PROTEIN"/>
    <property type="match status" value="1"/>
</dbReference>
<dbReference type="Pfam" id="PF13976">
    <property type="entry name" value="gag_pre-integrs"/>
    <property type="match status" value="1"/>
</dbReference>
<feature type="domain" description="GAG-pre-integrase" evidence="2">
    <location>
        <begin position="307"/>
        <end position="379"/>
    </location>
</feature>
<reference evidence="3" key="1">
    <citation type="journal article" date="2022" name="Int. J. Mol. Sci.">
        <title>Draft Genome of Tanacetum Coccineum: Genomic Comparison of Closely Related Tanacetum-Family Plants.</title>
        <authorList>
            <person name="Yamashiro T."/>
            <person name="Shiraishi A."/>
            <person name="Nakayama K."/>
            <person name="Satake H."/>
        </authorList>
    </citation>
    <scope>NUCLEOTIDE SEQUENCE</scope>
</reference>
<comment type="caution">
    <text evidence="3">The sequence shown here is derived from an EMBL/GenBank/DDBJ whole genome shotgun (WGS) entry which is preliminary data.</text>
</comment>
<organism evidence="3 4">
    <name type="scientific">Tanacetum coccineum</name>
    <dbReference type="NCBI Taxonomy" id="301880"/>
    <lineage>
        <taxon>Eukaryota</taxon>
        <taxon>Viridiplantae</taxon>
        <taxon>Streptophyta</taxon>
        <taxon>Embryophyta</taxon>
        <taxon>Tracheophyta</taxon>
        <taxon>Spermatophyta</taxon>
        <taxon>Magnoliopsida</taxon>
        <taxon>eudicotyledons</taxon>
        <taxon>Gunneridae</taxon>
        <taxon>Pentapetalae</taxon>
        <taxon>asterids</taxon>
        <taxon>campanulids</taxon>
        <taxon>Asterales</taxon>
        <taxon>Asteraceae</taxon>
        <taxon>Asteroideae</taxon>
        <taxon>Anthemideae</taxon>
        <taxon>Anthemidinae</taxon>
        <taxon>Tanacetum</taxon>
    </lineage>
</organism>
<proteinExistence type="predicted"/>
<evidence type="ECO:0000313" key="3">
    <source>
        <dbReference type="EMBL" id="GJS68148.1"/>
    </source>
</evidence>
<sequence length="685" mass="78349">MFKGIEDNLFKEVSEYMKKIYELDKEYDQCVIDKKCLEIENKNLLIQNECLLAESISKYICYVVLTPDNVVPISVEPCSNCDKEQTKNLELEAEILEVKQLLVDKERRCSHIETEYLNLELKFQKYKECFENPQQLPSQEKINRKPIPSLPRKEIVTVVDLSNVPVNLPIGIKSVPDVSKSMSKSDKKIHKNLPARIINKANMKQVWKATSKVIASVGSRWKPTGRKFTLGDTCPLTRINKPEVVSLENSGSIRTSEPTNNVTMTPRNDQFVGQFCDGDLEVAFRKNTCFIRNKDKVDLLKGSRITNLYSISLKDMMEASPVFLLSKASSTKSWLWHRRLNHLYFGTLNELAQKDLVRGLPKLKYEKEHLCPLCQLGKSKKSSHLLKTVNTNTEVLNTLYMDLCGPMRVESINGKKYILVIVDDYTRFEGLTYVQSSTGLRLNSMALEHINAGSDVNYGKCISELFQPLYDEDEEFPPKVQPQLVYVHHHGTSRLHLIQDLLRQQYTEGVAPTTNYTLHLHTTPISNTKASSSGTVNVDTTHLNNPPLEHAQKWTKDHLLENKYGLDSSASVDTPMVEKMKLNEDRLDIAFAVCMCARCQAKATEKHLHVIKRIFRYLKGTIHMGLWYPKDSGFALRAFADADYADIFTKALPRERFELLLLLLGMKQMSPETLRRTTKLPILKQ</sequence>